<dbReference type="PANTHER" id="PTHR43569">
    <property type="entry name" value="AMIDOHYDROLASE"/>
    <property type="match status" value="1"/>
</dbReference>
<dbReference type="RefSeq" id="WP_070991028.1">
    <property type="nucleotide sequence ID" value="NZ_CBCSHD010000003.1"/>
</dbReference>
<sequence length="278" mass="31771">MTPIIDPHLHFFDLQAGQYQWLLGPNPPPWPNLDKIKQNHGLAQLTLRDGLYLTALVHIEAGFDNQDPVAELQWLATQVSTLPYKAIAYIDVTLATKDFCAQLQPLLDCEHFIGIRDISEGQDADKLLHPNVKHNLAVLANHNLIFEAQFELHHNTVTKHFSATCQQLPALQIVLNHSGFLEQHTDWQIGLQQMAECSNVAIKFSGQEHVNAPLDSHTLLDVLIAAFGDRRVMFASNYPVSLMRGDYSEIWHHYRQLVNDDRLWEKLSYSNAKRIYRL</sequence>
<dbReference type="STRING" id="327939.BIW53_06295"/>
<dbReference type="Gene3D" id="3.20.20.140">
    <property type="entry name" value="Metal-dependent hydrolases"/>
    <property type="match status" value="1"/>
</dbReference>
<dbReference type="EMBL" id="MNAN01000027">
    <property type="protein sequence ID" value="OHU96154.1"/>
    <property type="molecule type" value="Genomic_DNA"/>
</dbReference>
<dbReference type="SUPFAM" id="SSF51556">
    <property type="entry name" value="Metallo-dependent hydrolases"/>
    <property type="match status" value="1"/>
</dbReference>
<dbReference type="Proteomes" id="UP000180253">
    <property type="component" value="Unassembled WGS sequence"/>
</dbReference>
<dbReference type="InterPro" id="IPR006680">
    <property type="entry name" value="Amidohydro-rel"/>
</dbReference>
<evidence type="ECO:0000259" key="2">
    <source>
        <dbReference type="Pfam" id="PF04909"/>
    </source>
</evidence>
<gene>
    <name evidence="3" type="ORF">BIW53_06295</name>
</gene>
<organism evidence="3 4">
    <name type="scientific">Pseudoalteromonas byunsanensis</name>
    <dbReference type="NCBI Taxonomy" id="327939"/>
    <lineage>
        <taxon>Bacteria</taxon>
        <taxon>Pseudomonadati</taxon>
        <taxon>Pseudomonadota</taxon>
        <taxon>Gammaproteobacteria</taxon>
        <taxon>Alteromonadales</taxon>
        <taxon>Pseudoalteromonadaceae</taxon>
        <taxon>Pseudoalteromonas</taxon>
    </lineage>
</organism>
<evidence type="ECO:0000313" key="3">
    <source>
        <dbReference type="EMBL" id="OHU96154.1"/>
    </source>
</evidence>
<dbReference type="InterPro" id="IPR052350">
    <property type="entry name" value="Metallo-dep_Lactonases"/>
</dbReference>
<reference evidence="3 4" key="1">
    <citation type="submission" date="2016-10" db="EMBL/GenBank/DDBJ databases">
        <title>Pseudoalteromonas amylolytica sp. nov., isolated from the surface seawater.</title>
        <authorList>
            <person name="Wu Y.-H."/>
            <person name="Cheng H."/>
            <person name="Jin X.-B."/>
            <person name="Wang C.-S."/>
            <person name="Xu X.-W."/>
        </authorList>
    </citation>
    <scope>NUCLEOTIDE SEQUENCE [LARGE SCALE GENOMIC DNA]</scope>
    <source>
        <strain evidence="3 4">JCM 12483</strain>
    </source>
</reference>
<dbReference type="Pfam" id="PF04909">
    <property type="entry name" value="Amidohydro_2"/>
    <property type="match status" value="1"/>
</dbReference>
<dbReference type="OrthoDB" id="9787654at2"/>
<protein>
    <recommendedName>
        <fullName evidence="2">Amidohydrolase-related domain-containing protein</fullName>
    </recommendedName>
</protein>
<evidence type="ECO:0000313" key="4">
    <source>
        <dbReference type="Proteomes" id="UP000180253"/>
    </source>
</evidence>
<comment type="caution">
    <text evidence="3">The sequence shown here is derived from an EMBL/GenBank/DDBJ whole genome shotgun (WGS) entry which is preliminary data.</text>
</comment>
<dbReference type="GO" id="GO:0016787">
    <property type="term" value="F:hydrolase activity"/>
    <property type="evidence" value="ECO:0007669"/>
    <property type="project" value="InterPro"/>
</dbReference>
<evidence type="ECO:0000256" key="1">
    <source>
        <dbReference type="ARBA" id="ARBA00038310"/>
    </source>
</evidence>
<proteinExistence type="inferred from homology"/>
<accession>A0A1S1N9Q0</accession>
<dbReference type="AlphaFoldDB" id="A0A1S1N9Q0"/>
<keyword evidence="4" id="KW-1185">Reference proteome</keyword>
<dbReference type="PANTHER" id="PTHR43569:SF1">
    <property type="entry name" value="BLL3371 PROTEIN"/>
    <property type="match status" value="1"/>
</dbReference>
<comment type="similarity">
    <text evidence="1">Belongs to the metallo-dependent hydrolases superfamily.</text>
</comment>
<dbReference type="InterPro" id="IPR032466">
    <property type="entry name" value="Metal_Hydrolase"/>
</dbReference>
<feature type="domain" description="Amidohydrolase-related" evidence="2">
    <location>
        <begin position="5"/>
        <end position="278"/>
    </location>
</feature>
<name>A0A1S1N9Q0_9GAMM</name>